<evidence type="ECO:0000313" key="3">
    <source>
        <dbReference type="Proteomes" id="UP000242469"/>
    </source>
</evidence>
<keyword evidence="1" id="KW-0732">Signal</keyword>
<evidence type="ECO:0000313" key="2">
    <source>
        <dbReference type="EMBL" id="SEA88750.1"/>
    </source>
</evidence>
<keyword evidence="3" id="KW-1185">Reference proteome</keyword>
<accession>A0A1H4EVT6</accession>
<dbReference type="EMBL" id="FNRJ01000009">
    <property type="protein sequence ID" value="SEA88750.1"/>
    <property type="molecule type" value="Genomic_DNA"/>
</dbReference>
<reference evidence="3" key="1">
    <citation type="submission" date="2016-10" db="EMBL/GenBank/DDBJ databases">
        <authorList>
            <person name="Varghese N."/>
            <person name="Submissions S."/>
        </authorList>
    </citation>
    <scope>NUCLEOTIDE SEQUENCE [LARGE SCALE GENOMIC DNA]</scope>
    <source>
        <strain evidence="3">DSM 11526</strain>
    </source>
</reference>
<sequence length="176" mass="19312">MTIPSARQVIRLGSLALTAALLSACAQKKPEPVAQPKPAPVLKPVLMISDHRAGGSSDAHISFINGTDKTLQYVMFKTTAFTHSGQRVNSKKSGRPDTWLRVAGPFAPGEHSGDKVWKQVWQHRDLGCFRIEGAELIYAEDQSVEYHATDRFALLNGSELRNSNCGNNLTAERTVR</sequence>
<protein>
    <recommendedName>
        <fullName evidence="4">Lipoprotein</fullName>
    </recommendedName>
</protein>
<dbReference type="AlphaFoldDB" id="A0A1H4EVT6"/>
<dbReference type="OrthoDB" id="6120709at2"/>
<evidence type="ECO:0000256" key="1">
    <source>
        <dbReference type="SAM" id="SignalP"/>
    </source>
</evidence>
<proteinExistence type="predicted"/>
<dbReference type="RefSeq" id="WP_091826848.1">
    <property type="nucleotide sequence ID" value="NZ_FNRJ01000009.1"/>
</dbReference>
<feature type="chain" id="PRO_5017347777" description="Lipoprotein" evidence="1">
    <location>
        <begin position="29"/>
        <end position="176"/>
    </location>
</feature>
<feature type="signal peptide" evidence="1">
    <location>
        <begin position="1"/>
        <end position="28"/>
    </location>
</feature>
<gene>
    <name evidence="2" type="ORF">SAMN02745729_10986</name>
</gene>
<organism evidence="2 3">
    <name type="scientific">Marinobacterium iners DSM 11526</name>
    <dbReference type="NCBI Taxonomy" id="1122198"/>
    <lineage>
        <taxon>Bacteria</taxon>
        <taxon>Pseudomonadati</taxon>
        <taxon>Pseudomonadota</taxon>
        <taxon>Gammaproteobacteria</taxon>
        <taxon>Oceanospirillales</taxon>
        <taxon>Oceanospirillaceae</taxon>
        <taxon>Marinobacterium</taxon>
    </lineage>
</organism>
<evidence type="ECO:0008006" key="4">
    <source>
        <dbReference type="Google" id="ProtNLM"/>
    </source>
</evidence>
<name>A0A1H4EVT6_9GAMM</name>
<dbReference type="Proteomes" id="UP000242469">
    <property type="component" value="Unassembled WGS sequence"/>
</dbReference>
<dbReference type="PROSITE" id="PS51257">
    <property type="entry name" value="PROKAR_LIPOPROTEIN"/>
    <property type="match status" value="1"/>
</dbReference>